<dbReference type="EMBL" id="CP066681">
    <property type="protein sequence ID" value="QQG35995.1"/>
    <property type="molecule type" value="Genomic_DNA"/>
</dbReference>
<feature type="chain" id="PRO_5032756403" description="DUF922 domain-containing protein" evidence="2">
    <location>
        <begin position="29"/>
        <end position="254"/>
    </location>
</feature>
<evidence type="ECO:0008006" key="5">
    <source>
        <dbReference type="Google" id="ProtNLM"/>
    </source>
</evidence>
<feature type="signal peptide" evidence="2">
    <location>
        <begin position="1"/>
        <end position="28"/>
    </location>
</feature>
<organism evidence="3 4">
    <name type="scientific">Micavibrio aeruginosavorus</name>
    <dbReference type="NCBI Taxonomy" id="349221"/>
    <lineage>
        <taxon>Bacteria</taxon>
        <taxon>Pseudomonadati</taxon>
        <taxon>Bdellovibrionota</taxon>
        <taxon>Bdellovibrionia</taxon>
        <taxon>Bdellovibrionales</taxon>
        <taxon>Pseudobdellovibrionaceae</taxon>
        <taxon>Micavibrio</taxon>
    </lineage>
</organism>
<evidence type="ECO:0000313" key="3">
    <source>
        <dbReference type="EMBL" id="QQG35995.1"/>
    </source>
</evidence>
<dbReference type="Proteomes" id="UP000595362">
    <property type="component" value="Chromosome"/>
</dbReference>
<feature type="region of interest" description="Disordered" evidence="1">
    <location>
        <begin position="235"/>
        <end position="254"/>
    </location>
</feature>
<sequence>MLLRRVRFAAIGAFAALGPLVFPLPVLAAEACAPGEAPAIEIVVSEDEPRFDYKFSREELGRFPGNNGIPMLAIYDITVNALSAGRMRVRHSLSFRRTMSPDKQVCVYISGIEVAIHIEPVIYMAKELKTLPCEYKQYLEHEMKHIEADRRLVEDYRDIIRRNAGFAFPQPADFAVGPVPASLRKEAEEELTYNVTGVLRSTIDSMMRERSFRQREIDSVGEYNSLTLACATQEGVSDPAASEEEPAFDINKPF</sequence>
<dbReference type="AlphaFoldDB" id="A0A7T5UH34"/>
<name>A0A7T5UH34_9BACT</name>
<keyword evidence="2" id="KW-0732">Signal</keyword>
<protein>
    <recommendedName>
        <fullName evidence="5">DUF922 domain-containing protein</fullName>
    </recommendedName>
</protein>
<accession>A0A7T5UH34</accession>
<evidence type="ECO:0000256" key="2">
    <source>
        <dbReference type="SAM" id="SignalP"/>
    </source>
</evidence>
<evidence type="ECO:0000313" key="4">
    <source>
        <dbReference type="Proteomes" id="UP000595362"/>
    </source>
</evidence>
<gene>
    <name evidence="3" type="ORF">HYS17_10915</name>
</gene>
<proteinExistence type="predicted"/>
<reference evidence="3 4" key="1">
    <citation type="submission" date="2020-07" db="EMBL/GenBank/DDBJ databases">
        <title>Huge and variable diversity of episymbiotic CPR bacteria and DPANN archaea in groundwater ecosystems.</title>
        <authorList>
            <person name="He C.Y."/>
            <person name="Keren R."/>
            <person name="Whittaker M."/>
            <person name="Farag I.F."/>
            <person name="Doudna J."/>
            <person name="Cate J.H.D."/>
            <person name="Banfield J.F."/>
        </authorList>
    </citation>
    <scope>NUCLEOTIDE SEQUENCE [LARGE SCALE GENOMIC DNA]</scope>
    <source>
        <strain evidence="3">NC_groundwater_70_Ag_B-0.1um_54_66</strain>
    </source>
</reference>
<evidence type="ECO:0000256" key="1">
    <source>
        <dbReference type="SAM" id="MobiDB-lite"/>
    </source>
</evidence>